<organism evidence="3 4">
    <name type="scientific">Roseicella frigidaeris</name>
    <dbReference type="NCBI Taxonomy" id="2230885"/>
    <lineage>
        <taxon>Bacteria</taxon>
        <taxon>Pseudomonadati</taxon>
        <taxon>Pseudomonadota</taxon>
        <taxon>Alphaproteobacteria</taxon>
        <taxon>Acetobacterales</taxon>
        <taxon>Roseomonadaceae</taxon>
        <taxon>Roseicella</taxon>
    </lineage>
</organism>
<evidence type="ECO:0000313" key="4">
    <source>
        <dbReference type="Proteomes" id="UP000249065"/>
    </source>
</evidence>
<accession>A0A327MB52</accession>
<dbReference type="AlphaFoldDB" id="A0A327MB52"/>
<feature type="region of interest" description="Disordered" evidence="1">
    <location>
        <begin position="73"/>
        <end position="105"/>
    </location>
</feature>
<dbReference type="Proteomes" id="UP000249065">
    <property type="component" value="Unassembled WGS sequence"/>
</dbReference>
<name>A0A327MB52_9PROT</name>
<evidence type="ECO:0000256" key="2">
    <source>
        <dbReference type="SAM" id="Phobius"/>
    </source>
</evidence>
<feature type="transmembrane region" description="Helical" evidence="2">
    <location>
        <begin position="6"/>
        <end position="27"/>
    </location>
</feature>
<protein>
    <submittedName>
        <fullName evidence="3">Uncharacterized protein</fullName>
    </submittedName>
</protein>
<evidence type="ECO:0000313" key="3">
    <source>
        <dbReference type="EMBL" id="RAI59374.1"/>
    </source>
</evidence>
<proteinExistence type="predicted"/>
<evidence type="ECO:0000256" key="1">
    <source>
        <dbReference type="SAM" id="MobiDB-lite"/>
    </source>
</evidence>
<gene>
    <name evidence="3" type="ORF">DOO78_10145</name>
</gene>
<keyword evidence="2" id="KW-0472">Membrane</keyword>
<keyword evidence="2" id="KW-1133">Transmembrane helix</keyword>
<sequence>MEYAPMVALAGVIVLLLVVAVCIALVVGVDGREEVVLADGTRVRAARRRATQDGFILGGGDGGGGGGMRRRWGWRRLRVGPTPPASRETGSKERRRRTGSGIRAP</sequence>
<keyword evidence="2" id="KW-0812">Transmembrane</keyword>
<dbReference type="EMBL" id="QLIX01000005">
    <property type="protein sequence ID" value="RAI59374.1"/>
    <property type="molecule type" value="Genomic_DNA"/>
</dbReference>
<reference evidence="4" key="1">
    <citation type="submission" date="2018-06" db="EMBL/GenBank/DDBJ databases">
        <authorList>
            <person name="Khan S.A."/>
        </authorList>
    </citation>
    <scope>NUCLEOTIDE SEQUENCE [LARGE SCALE GENOMIC DNA]</scope>
    <source>
        <strain evidence="4">DB-1506</strain>
    </source>
</reference>
<keyword evidence="4" id="KW-1185">Reference proteome</keyword>
<comment type="caution">
    <text evidence="3">The sequence shown here is derived from an EMBL/GenBank/DDBJ whole genome shotgun (WGS) entry which is preliminary data.</text>
</comment>